<name>A0A9W8E3L5_9FUNG</name>
<dbReference type="GO" id="GO:0043565">
    <property type="term" value="F:sequence-specific DNA binding"/>
    <property type="evidence" value="ECO:0007669"/>
    <property type="project" value="InterPro"/>
</dbReference>
<dbReference type="AlphaFoldDB" id="A0A9W8E3L5"/>
<comment type="caution">
    <text evidence="8">The sequence shown here is derived from an EMBL/GenBank/DDBJ whole genome shotgun (WGS) entry which is preliminary data.</text>
</comment>
<dbReference type="PANTHER" id="PTHR10015">
    <property type="entry name" value="HEAT SHOCK TRANSCRIPTION FACTOR"/>
    <property type="match status" value="1"/>
</dbReference>
<feature type="domain" description="HSF-type DNA-binding" evidence="7">
    <location>
        <begin position="1"/>
        <end position="43"/>
    </location>
</feature>
<keyword evidence="3" id="KW-0238">DNA-binding</keyword>
<dbReference type="InterPro" id="IPR036390">
    <property type="entry name" value="WH_DNA-bd_sf"/>
</dbReference>
<dbReference type="EMBL" id="JANBPY010003792">
    <property type="protein sequence ID" value="KAJ1950215.1"/>
    <property type="molecule type" value="Genomic_DNA"/>
</dbReference>
<comment type="subcellular location">
    <subcellularLocation>
        <location evidence="1">Nucleus</location>
    </subcellularLocation>
</comment>
<evidence type="ECO:0000256" key="6">
    <source>
        <dbReference type="SAM" id="MobiDB-lite"/>
    </source>
</evidence>
<evidence type="ECO:0000256" key="5">
    <source>
        <dbReference type="SAM" id="Coils"/>
    </source>
</evidence>
<gene>
    <name evidence="8" type="primary">SFL1</name>
    <name evidence="8" type="ORF">IWQ62_006607</name>
</gene>
<feature type="compositionally biased region" description="Basic and acidic residues" evidence="6">
    <location>
        <begin position="299"/>
        <end position="312"/>
    </location>
</feature>
<feature type="compositionally biased region" description="Polar residues" evidence="6">
    <location>
        <begin position="288"/>
        <end position="297"/>
    </location>
</feature>
<feature type="region of interest" description="Disordered" evidence="6">
    <location>
        <begin position="40"/>
        <end position="92"/>
    </location>
</feature>
<sequence length="312" mass="34266">MYGFHKVNDVFHASSSNEAHVWEFKHPDFMRDRPDLLNSIKRRTPKNGAQPPPPTSPIGSISLSRQTTNLRTETPHHPVTASQPLPSTPIAPMDDAIHRLTARVADLEHRNASLTTAYQQLTANYRSVCTAQQQYHRAISKVANFLTMAFSEEESCDPGYLMQSKKKRKLDALNLNTEITHSLSTCDLPPCPSPNMAVHPSWPTSSVDSSSSGMVSLPPLASICDRRESPNVRSRATYHTQHPALTSMPQSLSQATSPVLSSTAIRDASRYNPTLPKNSIPSPVPSLSPRQSGSPGHSPTDRPLHKVPHIAD</sequence>
<accession>A0A9W8E3L5</accession>
<organism evidence="8 9">
    <name type="scientific">Dispira parvispora</name>
    <dbReference type="NCBI Taxonomy" id="1520584"/>
    <lineage>
        <taxon>Eukaryota</taxon>
        <taxon>Fungi</taxon>
        <taxon>Fungi incertae sedis</taxon>
        <taxon>Zoopagomycota</taxon>
        <taxon>Kickxellomycotina</taxon>
        <taxon>Dimargaritomycetes</taxon>
        <taxon>Dimargaritales</taxon>
        <taxon>Dimargaritaceae</taxon>
        <taxon>Dispira</taxon>
    </lineage>
</organism>
<dbReference type="PANTHER" id="PTHR10015:SF427">
    <property type="entry name" value="HEAT SHOCK FACTOR PROTEIN"/>
    <property type="match status" value="1"/>
</dbReference>
<keyword evidence="9" id="KW-1185">Reference proteome</keyword>
<evidence type="ECO:0000313" key="9">
    <source>
        <dbReference type="Proteomes" id="UP001150925"/>
    </source>
</evidence>
<evidence type="ECO:0000256" key="2">
    <source>
        <dbReference type="ARBA" id="ARBA00006403"/>
    </source>
</evidence>
<dbReference type="GO" id="GO:0003700">
    <property type="term" value="F:DNA-binding transcription factor activity"/>
    <property type="evidence" value="ECO:0007669"/>
    <property type="project" value="InterPro"/>
</dbReference>
<dbReference type="InterPro" id="IPR000232">
    <property type="entry name" value="HSF_DNA-bd"/>
</dbReference>
<feature type="coiled-coil region" evidence="5">
    <location>
        <begin position="97"/>
        <end position="124"/>
    </location>
</feature>
<evidence type="ECO:0000256" key="4">
    <source>
        <dbReference type="ARBA" id="ARBA00023242"/>
    </source>
</evidence>
<dbReference type="OrthoDB" id="60033at2759"/>
<dbReference type="Gene3D" id="1.10.10.10">
    <property type="entry name" value="Winged helix-like DNA-binding domain superfamily/Winged helix DNA-binding domain"/>
    <property type="match status" value="1"/>
</dbReference>
<feature type="compositionally biased region" description="Polar residues" evidence="6">
    <location>
        <begin position="271"/>
        <end position="281"/>
    </location>
</feature>
<proteinExistence type="inferred from homology"/>
<evidence type="ECO:0000256" key="1">
    <source>
        <dbReference type="ARBA" id="ARBA00004123"/>
    </source>
</evidence>
<keyword evidence="4" id="KW-0539">Nucleus</keyword>
<evidence type="ECO:0000256" key="3">
    <source>
        <dbReference type="ARBA" id="ARBA00023125"/>
    </source>
</evidence>
<dbReference type="SUPFAM" id="SSF46785">
    <property type="entry name" value="Winged helix' DNA-binding domain"/>
    <property type="match status" value="1"/>
</dbReference>
<feature type="compositionally biased region" description="Polar residues" evidence="6">
    <location>
        <begin position="231"/>
        <end position="264"/>
    </location>
</feature>
<dbReference type="Proteomes" id="UP001150925">
    <property type="component" value="Unassembled WGS sequence"/>
</dbReference>
<feature type="region of interest" description="Disordered" evidence="6">
    <location>
        <begin position="222"/>
        <end position="312"/>
    </location>
</feature>
<reference evidence="8" key="1">
    <citation type="submission" date="2022-07" db="EMBL/GenBank/DDBJ databases">
        <title>Phylogenomic reconstructions and comparative analyses of Kickxellomycotina fungi.</title>
        <authorList>
            <person name="Reynolds N.K."/>
            <person name="Stajich J.E."/>
            <person name="Barry K."/>
            <person name="Grigoriev I.V."/>
            <person name="Crous P."/>
            <person name="Smith M.E."/>
        </authorList>
    </citation>
    <scope>NUCLEOTIDE SEQUENCE</scope>
    <source>
        <strain evidence="8">RSA 1196</strain>
    </source>
</reference>
<dbReference type="InterPro" id="IPR036388">
    <property type="entry name" value="WH-like_DNA-bd_sf"/>
</dbReference>
<evidence type="ECO:0000259" key="7">
    <source>
        <dbReference type="Pfam" id="PF00447"/>
    </source>
</evidence>
<protein>
    <submittedName>
        <fullName evidence="8">Flocculation suppression protein</fullName>
    </submittedName>
</protein>
<keyword evidence="5" id="KW-0175">Coiled coil</keyword>
<evidence type="ECO:0000313" key="8">
    <source>
        <dbReference type="EMBL" id="KAJ1950215.1"/>
    </source>
</evidence>
<dbReference type="GO" id="GO:0005634">
    <property type="term" value="C:nucleus"/>
    <property type="evidence" value="ECO:0007669"/>
    <property type="project" value="UniProtKB-SubCell"/>
</dbReference>
<comment type="similarity">
    <text evidence="2">Belongs to the HSF family.</text>
</comment>
<dbReference type="Pfam" id="PF00447">
    <property type="entry name" value="HSF_DNA-bind"/>
    <property type="match status" value="1"/>
</dbReference>